<dbReference type="InterPro" id="IPR039448">
    <property type="entry name" value="Beta_helix"/>
</dbReference>
<evidence type="ECO:0000256" key="5">
    <source>
        <dbReference type="ARBA" id="ARBA00022833"/>
    </source>
</evidence>
<evidence type="ECO:0000256" key="1">
    <source>
        <dbReference type="ARBA" id="ARBA00022723"/>
    </source>
</evidence>
<accession>A0A7D9LJ66</accession>
<evidence type="ECO:0000313" key="7">
    <source>
        <dbReference type="Proteomes" id="UP001152795"/>
    </source>
</evidence>
<dbReference type="PROSITE" id="PS50865">
    <property type="entry name" value="ZF_MYND_2"/>
    <property type="match status" value="1"/>
</dbReference>
<dbReference type="InterPro" id="IPR002893">
    <property type="entry name" value="Znf_MYND"/>
</dbReference>
<dbReference type="SMART" id="SM00028">
    <property type="entry name" value="TPR"/>
    <property type="match status" value="3"/>
</dbReference>
<dbReference type="Proteomes" id="UP001152795">
    <property type="component" value="Unassembled WGS sequence"/>
</dbReference>
<proteinExistence type="predicted"/>
<dbReference type="InterPro" id="IPR012334">
    <property type="entry name" value="Pectin_lyas_fold"/>
</dbReference>
<gene>
    <name evidence="6" type="ORF">PACLA_8A003531</name>
</gene>
<keyword evidence="1" id="KW-0479">Metal-binding</keyword>
<dbReference type="InterPro" id="IPR011990">
    <property type="entry name" value="TPR-like_helical_dom_sf"/>
</dbReference>
<keyword evidence="5" id="KW-0862">Zinc</keyword>
<dbReference type="SMART" id="SM00710">
    <property type="entry name" value="PbH1"/>
    <property type="match status" value="7"/>
</dbReference>
<dbReference type="Gene3D" id="2.160.20.10">
    <property type="entry name" value="Single-stranded right-handed beta-helix, Pectin lyase-like"/>
    <property type="match status" value="1"/>
</dbReference>
<dbReference type="InterPro" id="IPR019734">
    <property type="entry name" value="TPR_rpt"/>
</dbReference>
<name>A0A7D9LJ66_PARCT</name>
<dbReference type="PANTHER" id="PTHR22904">
    <property type="entry name" value="TPR REPEAT CONTAINING PROTEIN"/>
    <property type="match status" value="1"/>
</dbReference>
<dbReference type="SUPFAM" id="SSF48452">
    <property type="entry name" value="TPR-like"/>
    <property type="match status" value="1"/>
</dbReference>
<keyword evidence="7" id="KW-1185">Reference proteome</keyword>
<comment type="caution">
    <text evidence="6">The sequence shown here is derived from an EMBL/GenBank/DDBJ whole genome shotgun (WGS) entry which is preliminary data.</text>
</comment>
<dbReference type="Pfam" id="PF13229">
    <property type="entry name" value="Beta_helix"/>
    <property type="match status" value="1"/>
</dbReference>
<evidence type="ECO:0000256" key="3">
    <source>
        <dbReference type="ARBA" id="ARBA00022771"/>
    </source>
</evidence>
<dbReference type="InterPro" id="IPR011050">
    <property type="entry name" value="Pectin_lyase_fold/virulence"/>
</dbReference>
<dbReference type="EMBL" id="CACRXK020019167">
    <property type="protein sequence ID" value="CAB4033339.1"/>
    <property type="molecule type" value="Genomic_DNA"/>
</dbReference>
<dbReference type="SUPFAM" id="SSF144232">
    <property type="entry name" value="HIT/MYND zinc finger-like"/>
    <property type="match status" value="1"/>
</dbReference>
<keyword evidence="3" id="KW-0863">Zinc-finger</keyword>
<evidence type="ECO:0000256" key="2">
    <source>
        <dbReference type="ARBA" id="ARBA00022737"/>
    </source>
</evidence>
<evidence type="ECO:0000313" key="6">
    <source>
        <dbReference type="EMBL" id="CAB4033339.1"/>
    </source>
</evidence>
<dbReference type="PANTHER" id="PTHR22904:SF523">
    <property type="entry name" value="STRESS-INDUCED-PHOSPHOPROTEIN 1"/>
    <property type="match status" value="1"/>
</dbReference>
<keyword evidence="2" id="KW-0677">Repeat</keyword>
<dbReference type="OrthoDB" id="6088515at2759"/>
<dbReference type="InterPro" id="IPR006626">
    <property type="entry name" value="PbH1"/>
</dbReference>
<organism evidence="6 7">
    <name type="scientific">Paramuricea clavata</name>
    <name type="common">Red gorgonian</name>
    <name type="synonym">Violescent sea-whip</name>
    <dbReference type="NCBI Taxonomy" id="317549"/>
    <lineage>
        <taxon>Eukaryota</taxon>
        <taxon>Metazoa</taxon>
        <taxon>Cnidaria</taxon>
        <taxon>Anthozoa</taxon>
        <taxon>Octocorallia</taxon>
        <taxon>Malacalcyonacea</taxon>
        <taxon>Plexauridae</taxon>
        <taxon>Paramuricea</taxon>
    </lineage>
</organism>
<dbReference type="Gene3D" id="6.10.140.2220">
    <property type="match status" value="1"/>
</dbReference>
<dbReference type="Pfam" id="PF01753">
    <property type="entry name" value="zf-MYND"/>
    <property type="match status" value="1"/>
</dbReference>
<dbReference type="GO" id="GO:0051879">
    <property type="term" value="F:Hsp90 protein binding"/>
    <property type="evidence" value="ECO:0007669"/>
    <property type="project" value="TreeGrafter"/>
</dbReference>
<dbReference type="Gene3D" id="1.25.40.10">
    <property type="entry name" value="Tetratricopeptide repeat domain"/>
    <property type="match status" value="1"/>
</dbReference>
<reference evidence="6" key="1">
    <citation type="submission" date="2020-04" db="EMBL/GenBank/DDBJ databases">
        <authorList>
            <person name="Alioto T."/>
            <person name="Alioto T."/>
            <person name="Gomez Garrido J."/>
        </authorList>
    </citation>
    <scope>NUCLEOTIDE SEQUENCE</scope>
    <source>
        <strain evidence="6">A484AB</strain>
    </source>
</reference>
<dbReference type="PROSITE" id="PS01360">
    <property type="entry name" value="ZF_MYND_1"/>
    <property type="match status" value="1"/>
</dbReference>
<keyword evidence="4" id="KW-0802">TPR repeat</keyword>
<dbReference type="GO" id="GO:0008270">
    <property type="term" value="F:zinc ion binding"/>
    <property type="evidence" value="ECO:0007669"/>
    <property type="project" value="UniProtKB-KW"/>
</dbReference>
<evidence type="ECO:0000256" key="4">
    <source>
        <dbReference type="ARBA" id="ARBA00022803"/>
    </source>
</evidence>
<dbReference type="SUPFAM" id="SSF51126">
    <property type="entry name" value="Pectin lyase-like"/>
    <property type="match status" value="1"/>
</dbReference>
<dbReference type="AlphaFoldDB" id="A0A7D9LJ66"/>
<sequence length="692" mass="78784">MPLPEFVRRHIQYSCNAPATSKKDECGDGVEMQRPSVTSEQLEEMRMKGNDFFKKGLYNDALKIYSDAIDKSKNTAFFDVRLLNNRASVYLKLEQYDEALLDAEEYILQCPQCWKGYARKALALFELKDMQDACVAASMAYYYERNVFRDFEPFRRKFGSSMEMRLFVCRDTSDLSAALWMVRTFLWRNLSGNNSEDLPVIILENGDYLVSSHTVDSDLFSSDGKEHELPIGNCILLGTEGECSVTFDDNHNVVFDKAFTARNVRFHCRFSSSHFLPDSVVKLSHCFFESSNHTYFSFCCKGKLRADSCKFYNCIQGGLLVVGDAEVENSEFFGNAVGIEVGEGGRLVVRKTKMYSNINGFFISSQAKECVVEDCELYDNEKNGILVANCASDVIIKGNRIYDNDESGILVTMNSNVSILENEILRNSDWGILINSLSQAVVKKNKIHNNQCGGICVTGHSSGEKSVVEYNHISFNSGPGIYEEGSLTKRKENKLEHNKEERNQSTAQSEAKLCYCCKKPDKNLKKCSDCFTAQYCGKKCHRSDWKNHKEICDRLLYDGSIVLNYVREPIMRYYLSRNKRIPMFKRGPGILPVGPKYCPPPNTTTRFIVKMSAGVAILQGNNFDPSVVRLYDRSLKIDGILTGADQIYHLVRRHGAMGQLLKSWKKLFMWVKGPEDGKLRVFINEFPPYQNW</sequence>
<protein>
    <submittedName>
        <fullName evidence="6">Hsp70-Hsp90 organizing 1</fullName>
    </submittedName>
</protein>